<evidence type="ECO:0000256" key="1">
    <source>
        <dbReference type="SAM" id="MobiDB-lite"/>
    </source>
</evidence>
<dbReference type="GO" id="GO:0003700">
    <property type="term" value="F:DNA-binding transcription factor activity"/>
    <property type="evidence" value="ECO:0007669"/>
    <property type="project" value="InterPro"/>
</dbReference>
<keyword evidence="4" id="KW-1185">Reference proteome</keyword>
<gene>
    <name evidence="3" type="ORF">HNP84_001175</name>
</gene>
<dbReference type="EMBL" id="JACHGN010000002">
    <property type="protein sequence ID" value="MBB5131469.1"/>
    <property type="molecule type" value="Genomic_DNA"/>
</dbReference>
<feature type="domain" description="HTH marR-type" evidence="2">
    <location>
        <begin position="19"/>
        <end position="70"/>
    </location>
</feature>
<evidence type="ECO:0000313" key="3">
    <source>
        <dbReference type="EMBL" id="MBB5131469.1"/>
    </source>
</evidence>
<dbReference type="GO" id="GO:0003677">
    <property type="term" value="F:DNA binding"/>
    <property type="evidence" value="ECO:0007669"/>
    <property type="project" value="UniProtKB-KW"/>
</dbReference>
<keyword evidence="3" id="KW-0238">DNA-binding</keyword>
<dbReference type="InterPro" id="IPR000835">
    <property type="entry name" value="HTH_MarR-typ"/>
</dbReference>
<dbReference type="SUPFAM" id="SSF46785">
    <property type="entry name" value="Winged helix' DNA-binding domain"/>
    <property type="match status" value="1"/>
</dbReference>
<comment type="caution">
    <text evidence="3">The sequence shown here is derived from an EMBL/GenBank/DDBJ whole genome shotgun (WGS) entry which is preliminary data.</text>
</comment>
<sequence>MTSGSAGSPPTGRWTFLTNHARVLIEIAKNPEVRLRDVAATVGITERAVQAIVADLEAAGYLTRDRVGRRNRYTIDATRSFRHPVEAAHPIEDLINLFTHRDRSTTGANAPGGHPRELGAEALAPDPAAGTLPMDTAAGGMPRGDDAAPP</sequence>
<dbReference type="InterPro" id="IPR036390">
    <property type="entry name" value="WH_DNA-bd_sf"/>
</dbReference>
<dbReference type="InterPro" id="IPR011991">
    <property type="entry name" value="ArsR-like_HTH"/>
</dbReference>
<dbReference type="CDD" id="cd00090">
    <property type="entry name" value="HTH_ARSR"/>
    <property type="match status" value="1"/>
</dbReference>
<dbReference type="Gene3D" id="1.10.10.10">
    <property type="entry name" value="Winged helix-like DNA-binding domain superfamily/Winged helix DNA-binding domain"/>
    <property type="match status" value="1"/>
</dbReference>
<name>A0A840NXG0_9ACTN</name>
<organism evidence="3 4">
    <name type="scientific">Thermocatellispora tengchongensis</name>
    <dbReference type="NCBI Taxonomy" id="1073253"/>
    <lineage>
        <taxon>Bacteria</taxon>
        <taxon>Bacillati</taxon>
        <taxon>Actinomycetota</taxon>
        <taxon>Actinomycetes</taxon>
        <taxon>Streptosporangiales</taxon>
        <taxon>Streptosporangiaceae</taxon>
        <taxon>Thermocatellispora</taxon>
    </lineage>
</organism>
<evidence type="ECO:0000259" key="2">
    <source>
        <dbReference type="Pfam" id="PF12802"/>
    </source>
</evidence>
<dbReference type="Proteomes" id="UP000578449">
    <property type="component" value="Unassembled WGS sequence"/>
</dbReference>
<feature type="region of interest" description="Disordered" evidence="1">
    <location>
        <begin position="102"/>
        <end position="150"/>
    </location>
</feature>
<dbReference type="InterPro" id="IPR036388">
    <property type="entry name" value="WH-like_DNA-bd_sf"/>
</dbReference>
<dbReference type="Pfam" id="PF12802">
    <property type="entry name" value="MarR_2"/>
    <property type="match status" value="1"/>
</dbReference>
<proteinExistence type="predicted"/>
<dbReference type="AlphaFoldDB" id="A0A840NXG0"/>
<dbReference type="RefSeq" id="WP_185048290.1">
    <property type="nucleotide sequence ID" value="NZ_BAABIX010000022.1"/>
</dbReference>
<protein>
    <submittedName>
        <fullName evidence="3">DNA-binding MarR family transcriptional regulator</fullName>
    </submittedName>
</protein>
<evidence type="ECO:0000313" key="4">
    <source>
        <dbReference type="Proteomes" id="UP000578449"/>
    </source>
</evidence>
<reference evidence="3 4" key="1">
    <citation type="submission" date="2020-08" db="EMBL/GenBank/DDBJ databases">
        <title>Genomic Encyclopedia of Type Strains, Phase IV (KMG-IV): sequencing the most valuable type-strain genomes for metagenomic binning, comparative biology and taxonomic classification.</title>
        <authorList>
            <person name="Goeker M."/>
        </authorList>
    </citation>
    <scope>NUCLEOTIDE SEQUENCE [LARGE SCALE GENOMIC DNA]</scope>
    <source>
        <strain evidence="3 4">DSM 45615</strain>
    </source>
</reference>
<accession>A0A840NXG0</accession>